<proteinExistence type="predicted"/>
<name>A0A5A9NHH5_9TELE</name>
<keyword evidence="2" id="KW-1185">Reference proteome</keyword>
<accession>A0A5A9NHH5</accession>
<dbReference type="Proteomes" id="UP000324632">
    <property type="component" value="Chromosome 18"/>
</dbReference>
<reference evidence="1 2" key="1">
    <citation type="journal article" date="2019" name="Mol. Ecol. Resour.">
        <title>Chromosome-level genome assembly of Triplophysa tibetana, a fish adapted to the harsh high-altitude environment of the Tibetan Plateau.</title>
        <authorList>
            <person name="Yang X."/>
            <person name="Liu H."/>
            <person name="Ma Z."/>
            <person name="Zou Y."/>
            <person name="Zou M."/>
            <person name="Mao Y."/>
            <person name="Li X."/>
            <person name="Wang H."/>
            <person name="Chen T."/>
            <person name="Wang W."/>
            <person name="Yang R."/>
        </authorList>
    </citation>
    <scope>NUCLEOTIDE SEQUENCE [LARGE SCALE GENOMIC DNA]</scope>
    <source>
        <strain evidence="1">TTIB1903HZAU</strain>
        <tissue evidence="1">Muscle</tissue>
    </source>
</reference>
<protein>
    <submittedName>
        <fullName evidence="1">Uncharacterized protein</fullName>
    </submittedName>
</protein>
<organism evidence="1 2">
    <name type="scientific">Triplophysa tibetana</name>
    <dbReference type="NCBI Taxonomy" id="1572043"/>
    <lineage>
        <taxon>Eukaryota</taxon>
        <taxon>Metazoa</taxon>
        <taxon>Chordata</taxon>
        <taxon>Craniata</taxon>
        <taxon>Vertebrata</taxon>
        <taxon>Euteleostomi</taxon>
        <taxon>Actinopterygii</taxon>
        <taxon>Neopterygii</taxon>
        <taxon>Teleostei</taxon>
        <taxon>Ostariophysi</taxon>
        <taxon>Cypriniformes</taxon>
        <taxon>Nemacheilidae</taxon>
        <taxon>Triplophysa</taxon>
    </lineage>
</organism>
<gene>
    <name evidence="1" type="ORF">E1301_Tti008091</name>
</gene>
<evidence type="ECO:0000313" key="2">
    <source>
        <dbReference type="Proteomes" id="UP000324632"/>
    </source>
</evidence>
<dbReference type="EMBL" id="SOYY01000018">
    <property type="protein sequence ID" value="KAA0708655.1"/>
    <property type="molecule type" value="Genomic_DNA"/>
</dbReference>
<comment type="caution">
    <text evidence="1">The sequence shown here is derived from an EMBL/GenBank/DDBJ whole genome shotgun (WGS) entry which is preliminary data.</text>
</comment>
<dbReference type="AlphaFoldDB" id="A0A5A9NHH5"/>
<sequence length="157" mass="17043">MPLETFSVDAPAAHTSVKNGGFWKMSGMKVSIADKAMQFKQTFDRLQKSPTSSLRVAPQRSVPMILYCLAALGISHSSHSTRADLFVYVCVADAASARLPPPLTDCFAQLHVKREGVAEAVKTQNSPSLPNVSVSESTHTFNLVIRHKPYGGQNLKS</sequence>
<evidence type="ECO:0000313" key="1">
    <source>
        <dbReference type="EMBL" id="KAA0708655.1"/>
    </source>
</evidence>